<evidence type="ECO:0000313" key="3">
    <source>
        <dbReference type="EMBL" id="OLO80685.1"/>
    </source>
</evidence>
<feature type="region of interest" description="Disordered" evidence="1">
    <location>
        <begin position="14"/>
        <end position="39"/>
    </location>
</feature>
<sequence length="247" mass="27288">MPLTSAITQAIRRVLGRPTTKPAPPATSPRPGRKDLDIRPAATEEEVQAIRTLITEQIPEPGYIPLPKTIPSRHNHLHRELIGAWSNSDLIGAAFIGPDEQEAEGLKRHGFNDDAHAILDNIAMIHNLAVEPTHRRTGVATALKHWLHTWARDHGAHLVISIPTTQAARNLNKATGYILQPSGITLIMQIKTNGRSTKLPADKHTTWAFHVLTDTTRLPISIGIYQPLAATSWASHDIIRWDVLDDT</sequence>
<dbReference type="RefSeq" id="WP_075410442.1">
    <property type="nucleotide sequence ID" value="NZ_MSKX01000041.1"/>
</dbReference>
<dbReference type="InterPro" id="IPR000182">
    <property type="entry name" value="GNAT_dom"/>
</dbReference>
<evidence type="ECO:0000259" key="2">
    <source>
        <dbReference type="PROSITE" id="PS51186"/>
    </source>
</evidence>
<dbReference type="Proteomes" id="UP000186781">
    <property type="component" value="Unassembled WGS sequence"/>
</dbReference>
<dbReference type="CDD" id="cd04301">
    <property type="entry name" value="NAT_SF"/>
    <property type="match status" value="1"/>
</dbReference>
<protein>
    <recommendedName>
        <fullName evidence="2">N-acetyltransferase domain-containing protein</fullName>
    </recommendedName>
</protein>
<dbReference type="InterPro" id="IPR016181">
    <property type="entry name" value="Acyl_CoA_acyltransferase"/>
</dbReference>
<feature type="domain" description="N-acetyltransferase" evidence="2">
    <location>
        <begin position="36"/>
        <end position="193"/>
    </location>
</feature>
<dbReference type="Pfam" id="PF00583">
    <property type="entry name" value="Acetyltransf_1"/>
    <property type="match status" value="1"/>
</dbReference>
<evidence type="ECO:0000313" key="4">
    <source>
        <dbReference type="Proteomes" id="UP000186781"/>
    </source>
</evidence>
<reference evidence="3 4" key="1">
    <citation type="submission" date="2016-12" db="EMBL/GenBank/DDBJ databases">
        <title>Genomic comparison of strains in the 'Actinomyces naeslundii' group.</title>
        <authorList>
            <person name="Mughal S.R."/>
            <person name="Do T."/>
            <person name="Gilbert S.C."/>
            <person name="Witherden E.A."/>
            <person name="Didelot X."/>
            <person name="Beighton D."/>
        </authorList>
    </citation>
    <scope>NUCLEOTIDE SEQUENCE [LARGE SCALE GENOMIC DNA]</scope>
    <source>
        <strain evidence="3 4">WE6B-3</strain>
    </source>
</reference>
<gene>
    <name evidence="3" type="ORF">BKH13_12870</name>
</gene>
<proteinExistence type="predicted"/>
<comment type="caution">
    <text evidence="3">The sequence shown here is derived from an EMBL/GenBank/DDBJ whole genome shotgun (WGS) entry which is preliminary data.</text>
</comment>
<dbReference type="SUPFAM" id="SSF55729">
    <property type="entry name" value="Acyl-CoA N-acyltransferases (Nat)"/>
    <property type="match status" value="1"/>
</dbReference>
<keyword evidence="4" id="KW-1185">Reference proteome</keyword>
<evidence type="ECO:0000256" key="1">
    <source>
        <dbReference type="SAM" id="MobiDB-lite"/>
    </source>
</evidence>
<dbReference type="EMBL" id="MSKX01000041">
    <property type="protein sequence ID" value="OLO80685.1"/>
    <property type="molecule type" value="Genomic_DNA"/>
</dbReference>
<accession>A0ABX3EWU4</accession>
<name>A0ABX3EWU4_ACTNA</name>
<dbReference type="Gene3D" id="3.40.630.30">
    <property type="match status" value="1"/>
</dbReference>
<organism evidence="3 4">
    <name type="scientific">Actinomyces naeslundii</name>
    <dbReference type="NCBI Taxonomy" id="1655"/>
    <lineage>
        <taxon>Bacteria</taxon>
        <taxon>Bacillati</taxon>
        <taxon>Actinomycetota</taxon>
        <taxon>Actinomycetes</taxon>
        <taxon>Actinomycetales</taxon>
        <taxon>Actinomycetaceae</taxon>
        <taxon>Actinomyces</taxon>
    </lineage>
</organism>
<dbReference type="PROSITE" id="PS51186">
    <property type="entry name" value="GNAT"/>
    <property type="match status" value="1"/>
</dbReference>